<dbReference type="InterPro" id="IPR036397">
    <property type="entry name" value="RNaseH_sf"/>
</dbReference>
<dbReference type="EMBL" id="KN846975">
    <property type="protein sequence ID" value="KIW76213.1"/>
    <property type="molecule type" value="Genomic_DNA"/>
</dbReference>
<dbReference type="STRING" id="1442368.A0A0D2G6C1"/>
<reference evidence="2 3" key="1">
    <citation type="submission" date="2015-01" db="EMBL/GenBank/DDBJ databases">
        <title>The Genome Sequence of Fonsecaea pedrosoi CBS 271.37.</title>
        <authorList>
            <consortium name="The Broad Institute Genomics Platform"/>
            <person name="Cuomo C."/>
            <person name="de Hoog S."/>
            <person name="Gorbushina A."/>
            <person name="Stielow B."/>
            <person name="Teixiera M."/>
            <person name="Abouelleil A."/>
            <person name="Chapman S.B."/>
            <person name="Priest M."/>
            <person name="Young S.K."/>
            <person name="Wortman J."/>
            <person name="Nusbaum C."/>
            <person name="Birren B."/>
        </authorList>
    </citation>
    <scope>NUCLEOTIDE SEQUENCE [LARGE SCALE GENOMIC DNA]</scope>
    <source>
        <strain evidence="2 3">CBS 271.37</strain>
    </source>
</reference>
<dbReference type="RefSeq" id="XP_013280021.1">
    <property type="nucleotide sequence ID" value="XM_013424567.1"/>
</dbReference>
<dbReference type="GeneID" id="25310449"/>
<dbReference type="OrthoDB" id="1920326at2759"/>
<evidence type="ECO:0000313" key="2">
    <source>
        <dbReference type="EMBL" id="KIW76213.1"/>
    </source>
</evidence>
<dbReference type="VEuPathDB" id="FungiDB:Z517_10959"/>
<accession>A0A0D2G6C1</accession>
<feature type="compositionally biased region" description="Basic and acidic residues" evidence="1">
    <location>
        <begin position="192"/>
        <end position="224"/>
    </location>
</feature>
<name>A0A0D2G6C1_9EURO</name>
<dbReference type="Gene3D" id="3.30.420.10">
    <property type="entry name" value="Ribonuclease H-like superfamily/Ribonuclease H"/>
    <property type="match status" value="1"/>
</dbReference>
<feature type="region of interest" description="Disordered" evidence="1">
    <location>
        <begin position="1064"/>
        <end position="1141"/>
    </location>
</feature>
<keyword evidence="3" id="KW-1185">Reference proteome</keyword>
<organism evidence="2 3">
    <name type="scientific">Fonsecaea pedrosoi CBS 271.37</name>
    <dbReference type="NCBI Taxonomy" id="1442368"/>
    <lineage>
        <taxon>Eukaryota</taxon>
        <taxon>Fungi</taxon>
        <taxon>Dikarya</taxon>
        <taxon>Ascomycota</taxon>
        <taxon>Pezizomycotina</taxon>
        <taxon>Eurotiomycetes</taxon>
        <taxon>Chaetothyriomycetidae</taxon>
        <taxon>Chaetothyriales</taxon>
        <taxon>Herpotrichiellaceae</taxon>
        <taxon>Fonsecaea</taxon>
    </lineage>
</organism>
<feature type="compositionally biased region" description="Polar residues" evidence="1">
    <location>
        <begin position="1069"/>
        <end position="1080"/>
    </location>
</feature>
<feature type="compositionally biased region" description="Polar residues" evidence="1">
    <location>
        <begin position="1114"/>
        <end position="1124"/>
    </location>
</feature>
<dbReference type="AlphaFoldDB" id="A0A0D2G6C1"/>
<evidence type="ECO:0000256" key="1">
    <source>
        <dbReference type="SAM" id="MobiDB-lite"/>
    </source>
</evidence>
<sequence>MSNGCNRLLRGSVGSSLVSPSLRLCTACCQQEFSISQILRLERYRVAESRCSCEPEGEDGPGAASPGTTLERTSRTTKNTSRNFLPSHPLTGAHHVSGQDISRGLNIRIQPFHTRSGSSLKDSTRECGPTPTLPRKPPPPSHPSIVPPPQPNLSKRTSVRYPPYLGMGSFTADKTRPGKSANPEISLPKSPVQEREQEKERRRREEARQLESARQEEEQNRMEQEVLKARAEEQRIRKQEAHRARTEIIARKREEWMHRSRKAQDLSEKIDDFPLNDKASIGRYLKRCRLLERAKHLESQLTEWYSEGGLNERTRDIGNSIYFDVKEVLSDENLAPILRELNDSERYWAYLRNPDIVKDEKPGASLPTRVRLRLYEILWLRNQVIDTAWVISMTLHDLRQIRRLKAQVLCSAEIYSHHRLTYPLQLLVNTIGLNAERIMEDYFHLRRMSGLFYKPSSRRLLKLFYESPFLFHGAKLRWLSRIAIRDVRQNLEELADTALQRELFSKLRPLIAHNRDFVGLQSSYAGLLTLLKIPSRSPPARLKMKLEEAYGHLSDTQRDILLLTEFVMLWSGVRKMCSDKPNLEGGRRLLAERSDSAPTALSVARYSAAQLRATVKHGVPWQTTTSLYPLGTAIPIHYVLTYSGLRMVLPRFTGCKVLGFDTIQTAKTQGTRLVEFLILANDHEVAIIHIALMNQLSLISKEPFVDIMQDASILKVGVDVENQRQLLASGPSIELDGAVELCDRLSYVAPYSALSSKDRSGSILSAMASQVFGCSLPAIDLPRALRDLLIGTEFRAIRRVGSIEPLQFLHHLASRAYAALQLYRVTANKETKAVSSSSVYSHVDGLSLGPVLVYRQSGVNDDGLPRQRWLPRQRLLHLASIAEHWATSIFWARVHTKDFKKLSRREQKVKREKAIRRLTAYCLFTTFNERLDTIQRYTGMRLVATEILTIVDEAKLPLRSRDLELLDFWRKWKREENVSEDELVSANLAHGHEATASSDSPSWGSRLETLGPVHPPQDHAIKSIGTQPASGYQSAAPAEQSLPRLPLGLHRSPHEVATRALQKKIRGPSTKSNVPLSHTTKAGPFPLFSKPVRSAPSTKPRLRSVDLAAAPGLQISTGRRSSLTGGKRKQQTKLESGARND</sequence>
<feature type="compositionally biased region" description="Pro residues" evidence="1">
    <location>
        <begin position="131"/>
        <end position="151"/>
    </location>
</feature>
<proteinExistence type="predicted"/>
<dbReference type="GO" id="GO:0003676">
    <property type="term" value="F:nucleic acid binding"/>
    <property type="evidence" value="ECO:0007669"/>
    <property type="project" value="InterPro"/>
</dbReference>
<dbReference type="SUPFAM" id="SSF53098">
    <property type="entry name" value="Ribonuclease H-like"/>
    <property type="match status" value="1"/>
</dbReference>
<evidence type="ECO:0000313" key="3">
    <source>
        <dbReference type="Proteomes" id="UP000053029"/>
    </source>
</evidence>
<dbReference type="Proteomes" id="UP000053029">
    <property type="component" value="Unassembled WGS sequence"/>
</dbReference>
<dbReference type="HOGENOM" id="CLU_277565_0_0_1"/>
<feature type="region of interest" description="Disordered" evidence="1">
    <location>
        <begin position="51"/>
        <end position="97"/>
    </location>
</feature>
<dbReference type="InterPro" id="IPR012337">
    <property type="entry name" value="RNaseH-like_sf"/>
</dbReference>
<feature type="region of interest" description="Disordered" evidence="1">
    <location>
        <begin position="112"/>
        <end position="224"/>
    </location>
</feature>
<feature type="compositionally biased region" description="Polar residues" evidence="1">
    <location>
        <begin position="1024"/>
        <end position="1033"/>
    </location>
</feature>
<protein>
    <submittedName>
        <fullName evidence="2">Uncharacterized protein</fullName>
    </submittedName>
</protein>
<gene>
    <name evidence="2" type="ORF">Z517_10959</name>
</gene>
<feature type="region of interest" description="Disordered" evidence="1">
    <location>
        <begin position="992"/>
        <end position="1038"/>
    </location>
</feature>